<name>A0ABN6H6M7_9BACT</name>
<feature type="compositionally biased region" description="Pro residues" evidence="1">
    <location>
        <begin position="40"/>
        <end position="50"/>
    </location>
</feature>
<reference evidence="2 3" key="1">
    <citation type="submission" date="2021-06" db="EMBL/GenBank/DDBJ databases">
        <title>Complete genome of Haloferula helveola possessing various polysaccharide degrading enzymes.</title>
        <authorList>
            <person name="Takami H."/>
            <person name="Huang C."/>
            <person name="Hamasaki K."/>
        </authorList>
    </citation>
    <scope>NUCLEOTIDE SEQUENCE [LARGE SCALE GENOMIC DNA]</scope>
    <source>
        <strain evidence="2 3">CN-1</strain>
    </source>
</reference>
<organism evidence="2 3">
    <name type="scientific">Haloferula helveola</name>
    <dbReference type="NCBI Taxonomy" id="490095"/>
    <lineage>
        <taxon>Bacteria</taxon>
        <taxon>Pseudomonadati</taxon>
        <taxon>Verrucomicrobiota</taxon>
        <taxon>Verrucomicrobiia</taxon>
        <taxon>Verrucomicrobiales</taxon>
        <taxon>Verrucomicrobiaceae</taxon>
        <taxon>Haloferula</taxon>
    </lineage>
</organism>
<keyword evidence="3" id="KW-1185">Reference proteome</keyword>
<gene>
    <name evidence="2" type="ORF">HAHE_32130</name>
</gene>
<evidence type="ECO:0000313" key="2">
    <source>
        <dbReference type="EMBL" id="BCX49305.1"/>
    </source>
</evidence>
<proteinExistence type="predicted"/>
<feature type="region of interest" description="Disordered" evidence="1">
    <location>
        <begin position="1"/>
        <end position="59"/>
    </location>
</feature>
<feature type="compositionally biased region" description="Basic and acidic residues" evidence="1">
    <location>
        <begin position="17"/>
        <end position="39"/>
    </location>
</feature>
<dbReference type="EMBL" id="AP024702">
    <property type="protein sequence ID" value="BCX49305.1"/>
    <property type="molecule type" value="Genomic_DNA"/>
</dbReference>
<accession>A0ABN6H6M7</accession>
<dbReference type="Proteomes" id="UP001374893">
    <property type="component" value="Chromosome"/>
</dbReference>
<evidence type="ECO:0000256" key="1">
    <source>
        <dbReference type="SAM" id="MobiDB-lite"/>
    </source>
</evidence>
<protein>
    <submittedName>
        <fullName evidence="2">Uncharacterized protein</fullName>
    </submittedName>
</protein>
<sequence length="116" mass="12340">MSGASFGPKPEPVAKPPAEKPVEVAEAPKPEPKPAEPEKPAPAPAPAPKPAKPEKKELTIADLDLRGDWPTAETMGEGFVKSPYDGKKINVKGVTSGSLVADPRYGLEERKYFLVP</sequence>
<evidence type="ECO:0000313" key="3">
    <source>
        <dbReference type="Proteomes" id="UP001374893"/>
    </source>
</evidence>